<accession>A0A9Q1EHK2</accession>
<evidence type="ECO:0000313" key="1">
    <source>
        <dbReference type="EMBL" id="KAJ8338928.1"/>
    </source>
</evidence>
<comment type="caution">
    <text evidence="1">The sequence shown here is derived from an EMBL/GenBank/DDBJ whole genome shotgun (WGS) entry which is preliminary data.</text>
</comment>
<name>A0A9Q1EHK2_SYNKA</name>
<gene>
    <name evidence="1" type="ORF">SKAU_G00357140</name>
</gene>
<proteinExistence type="predicted"/>
<dbReference type="Proteomes" id="UP001152622">
    <property type="component" value="Chromosome 17"/>
</dbReference>
<keyword evidence="2" id="KW-1185">Reference proteome</keyword>
<protein>
    <submittedName>
        <fullName evidence="1">Uncharacterized protein</fullName>
    </submittedName>
</protein>
<reference evidence="1" key="1">
    <citation type="journal article" date="2023" name="Science">
        <title>Genome structures resolve the early diversification of teleost fishes.</title>
        <authorList>
            <person name="Parey E."/>
            <person name="Louis A."/>
            <person name="Montfort J."/>
            <person name="Bouchez O."/>
            <person name="Roques C."/>
            <person name="Iampietro C."/>
            <person name="Lluch J."/>
            <person name="Castinel A."/>
            <person name="Donnadieu C."/>
            <person name="Desvignes T."/>
            <person name="Floi Bucao C."/>
            <person name="Jouanno E."/>
            <person name="Wen M."/>
            <person name="Mejri S."/>
            <person name="Dirks R."/>
            <person name="Jansen H."/>
            <person name="Henkel C."/>
            <person name="Chen W.J."/>
            <person name="Zahm M."/>
            <person name="Cabau C."/>
            <person name="Klopp C."/>
            <person name="Thompson A.W."/>
            <person name="Robinson-Rechavi M."/>
            <person name="Braasch I."/>
            <person name="Lecointre G."/>
            <person name="Bobe J."/>
            <person name="Postlethwait J.H."/>
            <person name="Berthelot C."/>
            <person name="Roest Crollius H."/>
            <person name="Guiguen Y."/>
        </authorList>
    </citation>
    <scope>NUCLEOTIDE SEQUENCE</scope>
    <source>
        <strain evidence="1">WJC10195</strain>
    </source>
</reference>
<sequence length="95" mass="10426">MSLCSSVYPVLDRGPSFTISFWWWRKRATRPPNRPEEARTALPSKGPFLPGGLLGLFFASSPHKCRGNRGGQLLSPADNFPPTSLISIVSAEPSR</sequence>
<evidence type="ECO:0000313" key="2">
    <source>
        <dbReference type="Proteomes" id="UP001152622"/>
    </source>
</evidence>
<dbReference type="EMBL" id="JAINUF010000017">
    <property type="protein sequence ID" value="KAJ8338928.1"/>
    <property type="molecule type" value="Genomic_DNA"/>
</dbReference>
<organism evidence="1 2">
    <name type="scientific">Synaphobranchus kaupii</name>
    <name type="common">Kaup's arrowtooth eel</name>
    <dbReference type="NCBI Taxonomy" id="118154"/>
    <lineage>
        <taxon>Eukaryota</taxon>
        <taxon>Metazoa</taxon>
        <taxon>Chordata</taxon>
        <taxon>Craniata</taxon>
        <taxon>Vertebrata</taxon>
        <taxon>Euteleostomi</taxon>
        <taxon>Actinopterygii</taxon>
        <taxon>Neopterygii</taxon>
        <taxon>Teleostei</taxon>
        <taxon>Anguilliformes</taxon>
        <taxon>Synaphobranchidae</taxon>
        <taxon>Synaphobranchus</taxon>
    </lineage>
</organism>
<dbReference type="AlphaFoldDB" id="A0A9Q1EHK2"/>